<dbReference type="KEGG" id="aht:ANTHELSMS3_00516"/>
<dbReference type="InterPro" id="IPR029045">
    <property type="entry name" value="ClpP/crotonase-like_dom_sf"/>
</dbReference>
<dbReference type="SUPFAM" id="SSF52096">
    <property type="entry name" value="ClpP/crotonase"/>
    <property type="match status" value="1"/>
</dbReference>
<keyword evidence="1" id="KW-0732">Signal</keyword>
<feature type="signal peptide" evidence="1">
    <location>
        <begin position="1"/>
        <end position="20"/>
    </location>
</feature>
<feature type="chain" id="PRO_5012691206" description="Peptidoglycan binding-like domain-containing protein" evidence="1">
    <location>
        <begin position="21"/>
        <end position="520"/>
    </location>
</feature>
<dbReference type="SUPFAM" id="SSF47090">
    <property type="entry name" value="PGBD-like"/>
    <property type="match status" value="1"/>
</dbReference>
<dbReference type="OrthoDB" id="5936191at2"/>
<dbReference type="AlphaFoldDB" id="A0A222DZ66"/>
<protein>
    <recommendedName>
        <fullName evidence="4">Peptidoglycan binding-like domain-containing protein</fullName>
    </recommendedName>
</protein>
<keyword evidence="3" id="KW-1185">Reference proteome</keyword>
<evidence type="ECO:0000256" key="1">
    <source>
        <dbReference type="SAM" id="SignalP"/>
    </source>
</evidence>
<dbReference type="Proteomes" id="UP000203589">
    <property type="component" value="Chromosome"/>
</dbReference>
<dbReference type="EMBL" id="CP022540">
    <property type="protein sequence ID" value="ASP19236.1"/>
    <property type="molecule type" value="Genomic_DNA"/>
</dbReference>
<evidence type="ECO:0000313" key="3">
    <source>
        <dbReference type="Proteomes" id="UP000203589"/>
    </source>
</evidence>
<evidence type="ECO:0000313" key="2">
    <source>
        <dbReference type="EMBL" id="ASP19236.1"/>
    </source>
</evidence>
<reference evidence="2 3" key="1">
    <citation type="submission" date="2017-07" db="EMBL/GenBank/DDBJ databases">
        <title>Genome Sequence of Antarctobacter heliothermus Strain SMS3 Isolated from a culture of the Diatom Skeletonema marinoi.</title>
        <authorList>
            <person name="Topel M."/>
            <person name="Pinder M.I.M."/>
            <person name="Johansson O.N."/>
            <person name="Kourtchenko O."/>
            <person name="Godhe A."/>
            <person name="Clarke A.K."/>
        </authorList>
    </citation>
    <scope>NUCLEOTIDE SEQUENCE [LARGE SCALE GENOMIC DNA]</scope>
    <source>
        <strain evidence="2 3">SMS3</strain>
    </source>
</reference>
<sequence length="520" mass="57664">MMPFLRLCLLILIFPHAALTATITQERGPTGDKTVSFIVPEPDFTDTLVLGSDKVGRRNENTVDFRRQNVDFDQRGLTPDGAGDAFSEVGHFGHGTFLNGRVYRLDGIIQAGDTDKLSRMAEPHLRTLCPSGKNCPYSAVLSLNSAGGSFAEAIRLARFIRKWSLVTVVDKGDRCESACALAFLSAYDSFAGYSAPRRFAHLDARIGIHQPAVEFDPSDPRVKSATPDDLFRLANLAVGEVTSLFLQTGVSIGALDRMYATPPNDMMIMSPFQLIDEKIRVFDDQPSVFSGGRSDLIALCANRFAARHYTQSDEVISNFMMRENAFLTFDAGRNFLCAGNRSETGEWEIETCLEYEGCGYIGFVRWATEQGRRGDRDEEFGRLSLWLLERGFLGFREFAHQSILLRVQRDHNSGWTDASKPIQIPASALPMPREFCGVLDEAHPELVLMVQQKLATYGFDTGGADGSLGPKSRKAVQAANAQVAPDDPPNNRITKNLLKALRIDQPIIDRYTLCHASYRN</sequence>
<gene>
    <name evidence="2" type="ORF">ANTHELSMS3_00516</name>
</gene>
<dbReference type="InterPro" id="IPR036365">
    <property type="entry name" value="PGBD-like_sf"/>
</dbReference>
<name>A0A222DZ66_9RHOB</name>
<organism evidence="2 3">
    <name type="scientific">Antarctobacter heliothermus</name>
    <dbReference type="NCBI Taxonomy" id="74033"/>
    <lineage>
        <taxon>Bacteria</taxon>
        <taxon>Pseudomonadati</taxon>
        <taxon>Pseudomonadota</taxon>
        <taxon>Alphaproteobacteria</taxon>
        <taxon>Rhodobacterales</taxon>
        <taxon>Roseobacteraceae</taxon>
        <taxon>Antarctobacter</taxon>
    </lineage>
</organism>
<proteinExistence type="predicted"/>
<evidence type="ECO:0008006" key="4">
    <source>
        <dbReference type="Google" id="ProtNLM"/>
    </source>
</evidence>
<accession>A0A222DZ66</accession>
<dbReference type="RefSeq" id="WP_094033512.1">
    <property type="nucleotide sequence ID" value="NZ_CP022540.1"/>
</dbReference>